<proteinExistence type="predicted"/>
<organism evidence="3 5">
    <name type="scientific">Coccomyxa subellipsoidea</name>
    <dbReference type="NCBI Taxonomy" id="248742"/>
    <lineage>
        <taxon>Eukaryota</taxon>
        <taxon>Viridiplantae</taxon>
        <taxon>Chlorophyta</taxon>
        <taxon>core chlorophytes</taxon>
        <taxon>Trebouxiophyceae</taxon>
        <taxon>Trebouxiophyceae incertae sedis</taxon>
        <taxon>Coccomyxaceae</taxon>
        <taxon>Coccomyxa</taxon>
    </lineage>
</organism>
<name>A0ABR2YIH9_9CHLO</name>
<evidence type="ECO:0000313" key="2">
    <source>
        <dbReference type="EMBL" id="KAK9905755.1"/>
    </source>
</evidence>
<reference evidence="3 5" key="1">
    <citation type="journal article" date="2024" name="Nat. Commun.">
        <title>Phylogenomics reveals the evolutionary origins of lichenization in chlorophyte algae.</title>
        <authorList>
            <person name="Puginier C."/>
            <person name="Libourel C."/>
            <person name="Otte J."/>
            <person name="Skaloud P."/>
            <person name="Haon M."/>
            <person name="Grisel S."/>
            <person name="Petersen M."/>
            <person name="Berrin J.G."/>
            <person name="Delaux P.M."/>
            <person name="Dal Grande F."/>
            <person name="Keller J."/>
        </authorList>
    </citation>
    <scope>NUCLEOTIDE SEQUENCE [LARGE SCALE GENOMIC DNA]</scope>
    <source>
        <strain evidence="3 5">SAG 216-7</strain>
    </source>
</reference>
<accession>A0ABR2YIH9</accession>
<evidence type="ECO:0000313" key="3">
    <source>
        <dbReference type="EMBL" id="KAK9905922.1"/>
    </source>
</evidence>
<dbReference type="EMBL" id="JALJOT010000011">
    <property type="protein sequence ID" value="KAK9905755.1"/>
    <property type="molecule type" value="Genomic_DNA"/>
</dbReference>
<dbReference type="EMBL" id="JALJOT010000023">
    <property type="protein sequence ID" value="KAK9900939.1"/>
    <property type="molecule type" value="Genomic_DNA"/>
</dbReference>
<comment type="caution">
    <text evidence="3">The sequence shown here is derived from an EMBL/GenBank/DDBJ whole genome shotgun (WGS) entry which is preliminary data.</text>
</comment>
<gene>
    <name evidence="4" type="ORF">WJX75_002669</name>
    <name evidence="2" type="ORF">WJX75_005785</name>
    <name evidence="3" type="ORF">WJX75_009026</name>
    <name evidence="1" type="ORF">WJX75_009868</name>
</gene>
<evidence type="ECO:0000313" key="1">
    <source>
        <dbReference type="EMBL" id="KAK9900939.1"/>
    </source>
</evidence>
<dbReference type="EMBL" id="JALJOT010000011">
    <property type="protein sequence ID" value="KAK9905922.1"/>
    <property type="molecule type" value="Genomic_DNA"/>
</dbReference>
<keyword evidence="5" id="KW-1185">Reference proteome</keyword>
<reference evidence="3" key="2">
    <citation type="submission" date="2024-04" db="EMBL/GenBank/DDBJ databases">
        <authorList>
            <person name="Dal Grande F."/>
            <person name="Keller J."/>
            <person name="Delaux P.-M."/>
        </authorList>
    </citation>
    <scope>NUCLEOTIDE SEQUENCE</scope>
    <source>
        <strain evidence="3">SAG 216-7</strain>
    </source>
</reference>
<dbReference type="EMBL" id="JALJOT010000001">
    <property type="protein sequence ID" value="KAK9918261.1"/>
    <property type="molecule type" value="Genomic_DNA"/>
</dbReference>
<evidence type="ECO:0000313" key="4">
    <source>
        <dbReference type="EMBL" id="KAK9918261.1"/>
    </source>
</evidence>
<evidence type="ECO:0000313" key="5">
    <source>
        <dbReference type="Proteomes" id="UP001491310"/>
    </source>
</evidence>
<dbReference type="Proteomes" id="UP001491310">
    <property type="component" value="Unassembled WGS sequence"/>
</dbReference>
<sequence length="363" mass="41057">MGVEKVIREEHVQDAYREWRCNEWEMDRAGLLSSTECPCCSKEQHSIHSDGNMKLYIYDRNREEFRAPYYDDIFIRDGVVLRHIEALDLALTGQQAQPLVSAAHGKLHSWHCQVLHSPLWRTGAGLGAGSTDTISEVAFDLKLDRILRLPASLRRRHATAIKKAIEAETGYFALCEELLAESQQHGSHAFMDEMHDEVTRVAREHEAREPTELGLRTEYFKSCKQVEEALLLDIMVKGSEPVDTLLAGQDFAELRRQATGIISNLPKYSRKCADLERQLVDRNLLPAERGPAEVEAILRGDFPWIAGMGAGGAGGLSLKSKIKLCEAWNLLQRGDSTDLQLHQSCSHTWDHTNHSWHRRTDLG</sequence>
<protein>
    <submittedName>
        <fullName evidence="3">Uncharacterized protein</fullName>
    </submittedName>
</protein>